<dbReference type="Proteomes" id="UP001309876">
    <property type="component" value="Unassembled WGS sequence"/>
</dbReference>
<protein>
    <submittedName>
        <fullName evidence="2">Uncharacterized protein</fullName>
    </submittedName>
</protein>
<keyword evidence="1" id="KW-0472">Membrane</keyword>
<feature type="transmembrane region" description="Helical" evidence="1">
    <location>
        <begin position="348"/>
        <end position="371"/>
    </location>
</feature>
<dbReference type="AlphaFoldDB" id="A0AAN7PJZ1"/>
<evidence type="ECO:0000313" key="3">
    <source>
        <dbReference type="Proteomes" id="UP001309876"/>
    </source>
</evidence>
<reference evidence="2 3" key="1">
    <citation type="submission" date="2023-08" db="EMBL/GenBank/DDBJ databases">
        <title>Black Yeasts Isolated from many extreme environments.</title>
        <authorList>
            <person name="Coleine C."/>
            <person name="Stajich J.E."/>
            <person name="Selbmann L."/>
        </authorList>
    </citation>
    <scope>NUCLEOTIDE SEQUENCE [LARGE SCALE GENOMIC DNA]</scope>
    <source>
        <strain evidence="2 3">CCFEE 5910</strain>
    </source>
</reference>
<sequence length="458" mass="51962">MSTLAHYLTEQQHIWDEVAFTSDTDVCISEIWQLPNAAGTQWSFTESKDLAPKVSTTTLINSGSTTRQLRLRVYWLPYHVKQRSIALKRNQYTKLLRDLKLDLATAYCTSLPAGIGRLNETETSVAQYYFSLHPKARMTWRADRDGIVHVVCVAEDKKIDVLKDLLSKEFFQTICEEETMPALLCAVLLALEVEKSQDEIKKQVRQVEVRTGHHDWKSRKEGAALGDLTSLSAKMSGCSTRCASSLRKAYVLIDVLDLVDTQLASMVFGAHDRVKERRRKILDMVQILRKRAKVSIGDNEFIQRRVDIQLNALYHLVAQNDAFLGQQMASDCRLVAIASQRDSSSMKVIAFVTMCFLPATVVATVFSIPLFDWEAETRTDMIRREFWFPKLVVYLAVTFPLMALTFAIWGLWLFAQTIKDKKRAVAIRAQLGLEAEKDEAQALALRRATLRANSMSGD</sequence>
<comment type="caution">
    <text evidence="2">The sequence shown here is derived from an EMBL/GenBank/DDBJ whole genome shotgun (WGS) entry which is preliminary data.</text>
</comment>
<organism evidence="2 3">
    <name type="scientific">Lithohypha guttulata</name>
    <dbReference type="NCBI Taxonomy" id="1690604"/>
    <lineage>
        <taxon>Eukaryota</taxon>
        <taxon>Fungi</taxon>
        <taxon>Dikarya</taxon>
        <taxon>Ascomycota</taxon>
        <taxon>Pezizomycotina</taxon>
        <taxon>Eurotiomycetes</taxon>
        <taxon>Chaetothyriomycetidae</taxon>
        <taxon>Chaetothyriales</taxon>
        <taxon>Trichomeriaceae</taxon>
        <taxon>Lithohypha</taxon>
    </lineage>
</organism>
<evidence type="ECO:0000313" key="2">
    <source>
        <dbReference type="EMBL" id="KAK5080862.1"/>
    </source>
</evidence>
<keyword evidence="1" id="KW-0812">Transmembrane</keyword>
<accession>A0AAN7PJZ1</accession>
<dbReference type="EMBL" id="JAVRRJ010000011">
    <property type="protein sequence ID" value="KAK5080862.1"/>
    <property type="molecule type" value="Genomic_DNA"/>
</dbReference>
<dbReference type="Gene3D" id="1.20.58.340">
    <property type="entry name" value="Magnesium transport protein CorA, transmembrane region"/>
    <property type="match status" value="1"/>
</dbReference>
<keyword evidence="3" id="KW-1185">Reference proteome</keyword>
<name>A0AAN7PJZ1_9EURO</name>
<feature type="transmembrane region" description="Helical" evidence="1">
    <location>
        <begin position="391"/>
        <end position="414"/>
    </location>
</feature>
<evidence type="ECO:0000256" key="1">
    <source>
        <dbReference type="SAM" id="Phobius"/>
    </source>
</evidence>
<proteinExistence type="predicted"/>
<gene>
    <name evidence="2" type="ORF">LTR05_008178</name>
</gene>
<keyword evidence="1" id="KW-1133">Transmembrane helix</keyword>